<reference evidence="2 3" key="1">
    <citation type="submission" date="2011-11" db="EMBL/GenBank/DDBJ databases">
        <title>The Noncontiguous Finished genome of Desulfosporosinus youngiae DSM 17734.</title>
        <authorList>
            <consortium name="US DOE Joint Genome Institute (JGI-PGF)"/>
            <person name="Lucas S."/>
            <person name="Han J."/>
            <person name="Lapidus A."/>
            <person name="Cheng J.-F."/>
            <person name="Goodwin L."/>
            <person name="Pitluck S."/>
            <person name="Peters L."/>
            <person name="Ovchinnikova G."/>
            <person name="Lu M."/>
            <person name="Land M.L."/>
            <person name="Hauser L."/>
            <person name="Pester M."/>
            <person name="Spring S."/>
            <person name="Ollivier B."/>
            <person name="Rattei T."/>
            <person name="Klenk H.-P."/>
            <person name="Wagner M."/>
            <person name="Loy A."/>
            <person name="Woyke T.J."/>
        </authorList>
    </citation>
    <scope>NUCLEOTIDE SEQUENCE [LARGE SCALE GENOMIC DNA]</scope>
    <source>
        <strain evidence="2 3">DSM 17734</strain>
    </source>
</reference>
<dbReference type="OrthoDB" id="1799408at2"/>
<keyword evidence="3" id="KW-1185">Reference proteome</keyword>
<keyword evidence="1" id="KW-0472">Membrane</keyword>
<dbReference type="EMBL" id="CM001441">
    <property type="protein sequence ID" value="EHQ90355.1"/>
    <property type="molecule type" value="Genomic_DNA"/>
</dbReference>
<sequence length="64" mass="6611">MPDIVISEDEEAAIQSFPFNNIGLLIGAFSAGIGLFLIGSPTSGPVTSIVGFILFLIGVVIFAL</sequence>
<evidence type="ECO:0000256" key="1">
    <source>
        <dbReference type="SAM" id="Phobius"/>
    </source>
</evidence>
<evidence type="ECO:0000313" key="3">
    <source>
        <dbReference type="Proteomes" id="UP000005104"/>
    </source>
</evidence>
<evidence type="ECO:0000313" key="2">
    <source>
        <dbReference type="EMBL" id="EHQ90355.1"/>
    </source>
</evidence>
<dbReference type="Proteomes" id="UP000005104">
    <property type="component" value="Chromosome"/>
</dbReference>
<gene>
    <name evidence="2" type="ORF">DesyoDRAFT_3326</name>
</gene>
<dbReference type="STRING" id="768710.DesyoDRAFT_3326"/>
<dbReference type="HOGENOM" id="CLU_2860497_0_0_9"/>
<keyword evidence="1" id="KW-0812">Transmembrane</keyword>
<name>H5Y5A5_9FIRM</name>
<accession>H5Y5A5</accession>
<proteinExistence type="predicted"/>
<dbReference type="AlphaFoldDB" id="H5Y5A5"/>
<organism evidence="2 3">
    <name type="scientific">Desulfosporosinus youngiae DSM 17734</name>
    <dbReference type="NCBI Taxonomy" id="768710"/>
    <lineage>
        <taxon>Bacteria</taxon>
        <taxon>Bacillati</taxon>
        <taxon>Bacillota</taxon>
        <taxon>Clostridia</taxon>
        <taxon>Eubacteriales</taxon>
        <taxon>Desulfitobacteriaceae</taxon>
        <taxon>Desulfosporosinus</taxon>
    </lineage>
</organism>
<feature type="transmembrane region" description="Helical" evidence="1">
    <location>
        <begin position="21"/>
        <end position="39"/>
    </location>
</feature>
<protein>
    <submittedName>
        <fullName evidence="2">Uncharacterized protein</fullName>
    </submittedName>
</protein>
<dbReference type="RefSeq" id="WP_007784712.1">
    <property type="nucleotide sequence ID" value="NZ_CM001441.1"/>
</dbReference>
<feature type="transmembrane region" description="Helical" evidence="1">
    <location>
        <begin position="45"/>
        <end position="63"/>
    </location>
</feature>
<keyword evidence="1" id="KW-1133">Transmembrane helix</keyword>